<feature type="binding site" evidence="12">
    <location>
        <position position="124"/>
    </location>
    <ligand>
        <name>NAD(+)</name>
        <dbReference type="ChEBI" id="CHEBI:57540"/>
    </ligand>
</feature>
<feature type="binding site" evidence="12">
    <location>
        <position position="147"/>
    </location>
    <ligand>
        <name>NAD(+)</name>
        <dbReference type="ChEBI" id="CHEBI:57540"/>
    </ligand>
</feature>
<dbReference type="EMBL" id="JBHSGQ010000002">
    <property type="protein sequence ID" value="MFC4724499.1"/>
    <property type="molecule type" value="Genomic_DNA"/>
</dbReference>
<comment type="similarity">
    <text evidence="12">Belongs to the NAD-dependent DNA ligase family. LigA subfamily.</text>
</comment>
<proteinExistence type="inferred from homology"/>
<keyword evidence="4 12" id="KW-0479">Metal-binding</keyword>
<dbReference type="HAMAP" id="MF_01588">
    <property type="entry name" value="DNA_ligase_A"/>
    <property type="match status" value="1"/>
</dbReference>
<dbReference type="InterPro" id="IPR041663">
    <property type="entry name" value="DisA/LigA_HHH"/>
</dbReference>
<dbReference type="PIRSF" id="PIRSF001604">
    <property type="entry name" value="LigA"/>
    <property type="match status" value="1"/>
</dbReference>
<dbReference type="Pfam" id="PF00533">
    <property type="entry name" value="BRCT"/>
    <property type="match status" value="1"/>
</dbReference>
<dbReference type="Gene3D" id="3.40.50.10190">
    <property type="entry name" value="BRCT domain"/>
    <property type="match status" value="1"/>
</dbReference>
<dbReference type="Pfam" id="PF03119">
    <property type="entry name" value="DNA_ligase_ZBD"/>
    <property type="match status" value="1"/>
</dbReference>
<dbReference type="PANTHER" id="PTHR23389:SF9">
    <property type="entry name" value="DNA LIGASE"/>
    <property type="match status" value="1"/>
</dbReference>
<reference evidence="16" key="1">
    <citation type="journal article" date="2019" name="Int. J. Syst. Evol. Microbiol.">
        <title>The Global Catalogue of Microorganisms (GCM) 10K type strain sequencing project: providing services to taxonomists for standard genome sequencing and annotation.</title>
        <authorList>
            <consortium name="The Broad Institute Genomics Platform"/>
            <consortium name="The Broad Institute Genome Sequencing Center for Infectious Disease"/>
            <person name="Wu L."/>
            <person name="Ma J."/>
        </authorList>
    </citation>
    <scope>NUCLEOTIDE SEQUENCE [LARGE SCALE GENOMIC DNA]</scope>
    <source>
        <strain evidence="16">CCUG 62981</strain>
    </source>
</reference>
<evidence type="ECO:0000313" key="15">
    <source>
        <dbReference type="EMBL" id="MFC4724499.1"/>
    </source>
</evidence>
<dbReference type="Pfam" id="PF01653">
    <property type="entry name" value="DNA_ligase_aden"/>
    <property type="match status" value="1"/>
</dbReference>
<evidence type="ECO:0000256" key="9">
    <source>
        <dbReference type="ARBA" id="ARBA00023204"/>
    </source>
</evidence>
<comment type="caution">
    <text evidence="12">Lacks conserved residue(s) required for the propagation of feature annotation.</text>
</comment>
<feature type="binding site" evidence="12">
    <location>
        <position position="183"/>
    </location>
    <ligand>
        <name>NAD(+)</name>
        <dbReference type="ChEBI" id="CHEBI:57540"/>
    </ligand>
</feature>
<dbReference type="InterPro" id="IPR012340">
    <property type="entry name" value="NA-bd_OB-fold"/>
</dbReference>
<keyword evidence="3 12" id="KW-0235">DNA replication</keyword>
<dbReference type="Pfam" id="PF03120">
    <property type="entry name" value="OB_DNA_ligase"/>
    <property type="match status" value="1"/>
</dbReference>
<dbReference type="SUPFAM" id="SSF47781">
    <property type="entry name" value="RuvA domain 2-like"/>
    <property type="match status" value="1"/>
</dbReference>
<evidence type="ECO:0000256" key="10">
    <source>
        <dbReference type="ARBA" id="ARBA00023211"/>
    </source>
</evidence>
<dbReference type="RefSeq" id="WP_382436278.1">
    <property type="nucleotide sequence ID" value="NZ_JBHSGQ010000002.1"/>
</dbReference>
<keyword evidence="6 12" id="KW-0862">Zinc</keyword>
<feature type="binding site" evidence="12">
    <location>
        <position position="452"/>
    </location>
    <ligand>
        <name>Zn(2+)</name>
        <dbReference type="ChEBI" id="CHEBI:29105"/>
    </ligand>
</feature>
<dbReference type="SUPFAM" id="SSF56091">
    <property type="entry name" value="DNA ligase/mRNA capping enzyme, catalytic domain"/>
    <property type="match status" value="1"/>
</dbReference>
<feature type="binding site" evidence="12">
    <location>
        <position position="431"/>
    </location>
    <ligand>
        <name>Zn(2+)</name>
        <dbReference type="ChEBI" id="CHEBI:29105"/>
    </ligand>
</feature>
<dbReference type="CDD" id="cd00114">
    <property type="entry name" value="LIGANc"/>
    <property type="match status" value="1"/>
</dbReference>
<keyword evidence="2 12" id="KW-0436">Ligase</keyword>
<comment type="caution">
    <text evidence="15">The sequence shown here is derived from an EMBL/GenBank/DDBJ whole genome shotgun (WGS) entry which is preliminary data.</text>
</comment>
<evidence type="ECO:0000313" key="16">
    <source>
        <dbReference type="Proteomes" id="UP001596024"/>
    </source>
</evidence>
<dbReference type="InterPro" id="IPR033136">
    <property type="entry name" value="DNA_ligase_CS"/>
</dbReference>
<evidence type="ECO:0000256" key="2">
    <source>
        <dbReference type="ARBA" id="ARBA00022598"/>
    </source>
</evidence>
<dbReference type="InterPro" id="IPR010994">
    <property type="entry name" value="RuvA_2-like"/>
</dbReference>
<keyword evidence="5 12" id="KW-0227">DNA damage</keyword>
<evidence type="ECO:0000256" key="3">
    <source>
        <dbReference type="ARBA" id="ARBA00022705"/>
    </source>
</evidence>
<dbReference type="Gene3D" id="3.30.470.30">
    <property type="entry name" value="DNA ligase/mRNA capping enzyme"/>
    <property type="match status" value="1"/>
</dbReference>
<dbReference type="SUPFAM" id="SSF52113">
    <property type="entry name" value="BRCT domain"/>
    <property type="match status" value="1"/>
</dbReference>
<evidence type="ECO:0000256" key="12">
    <source>
        <dbReference type="HAMAP-Rule" id="MF_01588"/>
    </source>
</evidence>
<accession>A0ABV9NAI5</accession>
<sequence length="780" mass="84910">MTREIENLSPEAAAAEHARLAEEIAAHDRAYYAEDAPVITDAEYDGLRARLEALEAAFPELAHAESPTQTIGAKPSGKFAEVRHAVPMLSLGNAFDEDDVAAFEARIRRFLNLKDDETLAFTAEPKIDGLSASLRYEKGVLVTGATRGDGQTGENVTENLKTLDKIPKRLTGDVPDVLEVRGEVYLSHADFAALNAAQEAAGKPAYKNPRNAAAGSLRQIDPAITATRPLRFFAYAWGEVSEPLADTQSGAVERLKALGFATNGDMKRCEGVEALLAHYRDLEARRAELGYDIDGVVYKVDRLDWQARLGFVARAPRWAIAHKFSPEKAVTKLNNIEIQVGRTGALTPVAKLEPVTVGGVVVSNATLHNEDYIRGIGKDGEPIRGGTDIRIGDTVIVQRAGDVIPQIVDVLKDRRDGSEQAFVFPKVCPVCGSHAVREEGEAVRRCTGGLVCRSQAVERLKHFVSRKAFDIEGLGDKQIEIFFDIGLLKEPADIFLLPNHSDRIQQLDRFGETSVKNLIASIESSRKVELHRLIYGLGIRHVGEDTARKLAQYFTTWDAFSGAVKQASGGRPGSQYIELSNIRGIGPVAVGHLMEAAEKVASLQPLDVSLQEQLRFVHEKLNQTHRQALADAYRTWERFVVAVQRAFNEKPSAAYLELSGIDKVGIVATESLVEFFDEPRNAAAVSRLLEHLEILDAEMVVSDSPVAGKTVVFTGSLERFARDEAKARAQSLGAKVAGSVSAKTDYLVAGPGAGSKLTKARELGVNVLTEDEWLSLIGDA</sequence>
<evidence type="ECO:0000256" key="7">
    <source>
        <dbReference type="ARBA" id="ARBA00022842"/>
    </source>
</evidence>
<feature type="binding site" evidence="12">
    <location>
        <begin position="41"/>
        <end position="45"/>
    </location>
    <ligand>
        <name>NAD(+)</name>
        <dbReference type="ChEBI" id="CHEBI:57540"/>
    </ligand>
</feature>
<evidence type="ECO:0000256" key="6">
    <source>
        <dbReference type="ARBA" id="ARBA00022833"/>
    </source>
</evidence>
<dbReference type="PROSITE" id="PS50172">
    <property type="entry name" value="BRCT"/>
    <property type="match status" value="1"/>
</dbReference>
<dbReference type="Pfam" id="PF12826">
    <property type="entry name" value="HHH_2"/>
    <property type="match status" value="1"/>
</dbReference>
<feature type="binding site" evidence="12">
    <location>
        <position position="323"/>
    </location>
    <ligand>
        <name>NAD(+)</name>
        <dbReference type="ChEBI" id="CHEBI:57540"/>
    </ligand>
</feature>
<dbReference type="CDD" id="cd17748">
    <property type="entry name" value="BRCT_DNA_ligase_like"/>
    <property type="match status" value="1"/>
</dbReference>
<dbReference type="InterPro" id="IPR001357">
    <property type="entry name" value="BRCT_dom"/>
</dbReference>
<evidence type="ECO:0000259" key="14">
    <source>
        <dbReference type="PROSITE" id="PS50172"/>
    </source>
</evidence>
<dbReference type="InterPro" id="IPR018239">
    <property type="entry name" value="DNA_ligase_AS"/>
</dbReference>
<evidence type="ECO:0000256" key="11">
    <source>
        <dbReference type="ARBA" id="ARBA00034005"/>
    </source>
</evidence>
<feature type="binding site" evidence="12">
    <location>
        <position position="428"/>
    </location>
    <ligand>
        <name>Zn(2+)</name>
        <dbReference type="ChEBI" id="CHEBI:29105"/>
    </ligand>
</feature>
<feature type="domain" description="BRCT" evidence="14">
    <location>
        <begin position="701"/>
        <end position="774"/>
    </location>
</feature>
<dbReference type="Gene3D" id="1.10.287.610">
    <property type="entry name" value="Helix hairpin bin"/>
    <property type="match status" value="1"/>
</dbReference>
<feature type="binding site" evidence="12">
    <location>
        <begin position="90"/>
        <end position="91"/>
    </location>
    <ligand>
        <name>NAD(+)</name>
        <dbReference type="ChEBI" id="CHEBI:57540"/>
    </ligand>
</feature>
<feature type="active site" description="N6-AMP-lysine intermediate" evidence="12">
    <location>
        <position position="126"/>
    </location>
</feature>
<dbReference type="Gene3D" id="6.20.10.30">
    <property type="match status" value="1"/>
</dbReference>
<gene>
    <name evidence="12 15" type="primary">ligA</name>
    <name evidence="15" type="ORF">ACFPB0_04265</name>
</gene>
<dbReference type="NCBIfam" id="TIGR00575">
    <property type="entry name" value="dnlj"/>
    <property type="match status" value="1"/>
</dbReference>
<dbReference type="InterPro" id="IPR013840">
    <property type="entry name" value="DNAligase_N"/>
</dbReference>
<keyword evidence="9 12" id="KW-0234">DNA repair</keyword>
<dbReference type="EC" id="6.5.1.2" evidence="12 13"/>
<organism evidence="15 16">
    <name type="scientific">Glycocaulis abyssi</name>
    <dbReference type="NCBI Taxonomy" id="1433403"/>
    <lineage>
        <taxon>Bacteria</taxon>
        <taxon>Pseudomonadati</taxon>
        <taxon>Pseudomonadota</taxon>
        <taxon>Alphaproteobacteria</taxon>
        <taxon>Maricaulales</taxon>
        <taxon>Maricaulaceae</taxon>
        <taxon>Glycocaulis</taxon>
    </lineage>
</organism>
<protein>
    <recommendedName>
        <fullName evidence="12 13">DNA ligase</fullName>
        <ecNumber evidence="12 13">6.5.1.2</ecNumber>
    </recommendedName>
    <alternativeName>
        <fullName evidence="12">Polydeoxyribonucleotide synthase [NAD(+)]</fullName>
    </alternativeName>
</protein>
<dbReference type="InterPro" id="IPR001679">
    <property type="entry name" value="DNA_ligase"/>
</dbReference>
<dbReference type="InterPro" id="IPR004150">
    <property type="entry name" value="NAD_DNA_ligase_OB"/>
</dbReference>
<dbReference type="Gene3D" id="2.40.50.140">
    <property type="entry name" value="Nucleic acid-binding proteins"/>
    <property type="match status" value="1"/>
</dbReference>
<dbReference type="InterPro" id="IPR036420">
    <property type="entry name" value="BRCT_dom_sf"/>
</dbReference>
<dbReference type="PROSITE" id="PS01055">
    <property type="entry name" value="DNA_LIGASE_N1"/>
    <property type="match status" value="1"/>
</dbReference>
<keyword evidence="8 12" id="KW-0520">NAD</keyword>
<name>A0ABV9NAI5_9PROT</name>
<evidence type="ECO:0000256" key="13">
    <source>
        <dbReference type="RuleBase" id="RU000618"/>
    </source>
</evidence>
<dbReference type="NCBIfam" id="NF005932">
    <property type="entry name" value="PRK07956.1"/>
    <property type="match status" value="1"/>
</dbReference>
<dbReference type="InterPro" id="IPR013839">
    <property type="entry name" value="DNAligase_adenylation"/>
</dbReference>
<dbReference type="PROSITE" id="PS01056">
    <property type="entry name" value="DNA_LIGASE_N2"/>
    <property type="match status" value="1"/>
</dbReference>
<dbReference type="SMART" id="SM00532">
    <property type="entry name" value="LIGANc"/>
    <property type="match status" value="1"/>
</dbReference>
<dbReference type="GO" id="GO:0003911">
    <property type="term" value="F:DNA ligase (NAD+) activity"/>
    <property type="evidence" value="ECO:0007669"/>
    <property type="project" value="UniProtKB-EC"/>
</dbReference>
<evidence type="ECO:0000256" key="4">
    <source>
        <dbReference type="ARBA" id="ARBA00022723"/>
    </source>
</evidence>
<dbReference type="SMART" id="SM00292">
    <property type="entry name" value="BRCT"/>
    <property type="match status" value="1"/>
</dbReference>
<dbReference type="Proteomes" id="UP001596024">
    <property type="component" value="Unassembled WGS sequence"/>
</dbReference>
<dbReference type="Gene3D" id="1.10.150.20">
    <property type="entry name" value="5' to 3' exonuclease, C-terminal subdomain"/>
    <property type="match status" value="3"/>
</dbReference>
<dbReference type="SUPFAM" id="SSF50249">
    <property type="entry name" value="Nucleic acid-binding proteins"/>
    <property type="match status" value="1"/>
</dbReference>
<evidence type="ECO:0000256" key="1">
    <source>
        <dbReference type="ARBA" id="ARBA00004067"/>
    </source>
</evidence>
<evidence type="ECO:0000256" key="5">
    <source>
        <dbReference type="ARBA" id="ARBA00022763"/>
    </source>
</evidence>
<feature type="binding site" evidence="12">
    <location>
        <position position="299"/>
    </location>
    <ligand>
        <name>NAD(+)</name>
        <dbReference type="ChEBI" id="CHEBI:57540"/>
    </ligand>
</feature>
<dbReference type="InterPro" id="IPR004149">
    <property type="entry name" value="Znf_DNAligase_C4"/>
</dbReference>
<evidence type="ECO:0000256" key="8">
    <source>
        <dbReference type="ARBA" id="ARBA00023027"/>
    </source>
</evidence>
<keyword evidence="7 12" id="KW-0460">Magnesium</keyword>
<keyword evidence="16" id="KW-1185">Reference proteome</keyword>
<comment type="cofactor">
    <cofactor evidence="12">
        <name>Mg(2+)</name>
        <dbReference type="ChEBI" id="CHEBI:18420"/>
    </cofactor>
    <cofactor evidence="12">
        <name>Mn(2+)</name>
        <dbReference type="ChEBI" id="CHEBI:29035"/>
    </cofactor>
</comment>
<comment type="catalytic activity">
    <reaction evidence="11 12 13">
        <text>NAD(+) + (deoxyribonucleotide)n-3'-hydroxyl + 5'-phospho-(deoxyribonucleotide)m = (deoxyribonucleotide)n+m + AMP + beta-nicotinamide D-nucleotide.</text>
        <dbReference type="EC" id="6.5.1.2"/>
    </reaction>
</comment>
<dbReference type="PANTHER" id="PTHR23389">
    <property type="entry name" value="CHROMOSOME TRANSMISSION FIDELITY FACTOR 18"/>
    <property type="match status" value="1"/>
</dbReference>
<keyword evidence="10 12" id="KW-0464">Manganese</keyword>
<comment type="function">
    <text evidence="1 12">DNA ligase that catalyzes the formation of phosphodiester linkages between 5'-phosphoryl and 3'-hydroxyl groups in double-stranded DNA using NAD as a coenzyme and as the energy source for the reaction. It is essential for DNA replication and repair of damaged DNA.</text>
</comment>